<proteinExistence type="predicted"/>
<dbReference type="Proteomes" id="UP000327362">
    <property type="component" value="Chromosome"/>
</dbReference>
<evidence type="ECO:0000256" key="1">
    <source>
        <dbReference type="SAM" id="MobiDB-lite"/>
    </source>
</evidence>
<dbReference type="EMBL" id="AP020326">
    <property type="protein sequence ID" value="BBN49131.1"/>
    <property type="molecule type" value="Genomic_DNA"/>
</dbReference>
<protein>
    <submittedName>
        <fullName evidence="2">Uncharacterized protein</fullName>
    </submittedName>
</protein>
<organism evidence="2 3">
    <name type="scientific">Mycobacterium avium subsp. hominissuis</name>
    <dbReference type="NCBI Taxonomy" id="439334"/>
    <lineage>
        <taxon>Bacteria</taxon>
        <taxon>Bacillati</taxon>
        <taxon>Actinomycetota</taxon>
        <taxon>Actinomycetes</taxon>
        <taxon>Mycobacteriales</taxon>
        <taxon>Mycobacteriaceae</taxon>
        <taxon>Mycobacterium</taxon>
        <taxon>Mycobacterium avium complex (MAC)</taxon>
    </lineage>
</organism>
<reference evidence="2 3" key="1">
    <citation type="submission" date="2019-09" db="EMBL/GenBank/DDBJ databases">
        <title>Complete genome sequence of Mycobacterium avium subsp. hominissuis strain JP-H-1.</title>
        <authorList>
            <person name="Kinoshita Y."/>
            <person name="Niwa H."/>
            <person name="Uchida-Fujii E."/>
            <person name="Nukada T."/>
        </authorList>
    </citation>
    <scope>NUCLEOTIDE SEQUENCE [LARGE SCALE GENOMIC DNA]</scope>
    <source>
        <strain evidence="2 3">JP-H-1</strain>
    </source>
</reference>
<feature type="region of interest" description="Disordered" evidence="1">
    <location>
        <begin position="30"/>
        <end position="59"/>
    </location>
</feature>
<gene>
    <name evidence="2" type="ORF">JPH1_36060</name>
</gene>
<evidence type="ECO:0000313" key="3">
    <source>
        <dbReference type="Proteomes" id="UP000327362"/>
    </source>
</evidence>
<evidence type="ECO:0000313" key="2">
    <source>
        <dbReference type="EMBL" id="BBN49131.1"/>
    </source>
</evidence>
<dbReference type="AlphaFoldDB" id="A0AAI8SQ23"/>
<name>A0AAI8SQ23_MYCAV</name>
<accession>A0AAI8SQ23</accession>
<sequence length="110" mass="11766">MKIAPMRRSGSTGPATAFCSGWLSRCTGPPTRGADTGAPDTCSTGRWHDVSDAATPTTEQSIRIGTRIAFIMPDPAPPGRLPRVAVWPRVCWRAAVRTPDRGAADYAGQW</sequence>